<name>A0A1E3NER8_9ASCO</name>
<feature type="region of interest" description="Disordered" evidence="1">
    <location>
        <begin position="1"/>
        <end position="22"/>
    </location>
</feature>
<keyword evidence="3" id="KW-1185">Reference proteome</keyword>
<gene>
    <name evidence="2" type="ORF">PICMEDRAFT_74338</name>
</gene>
<dbReference type="Proteomes" id="UP000094455">
    <property type="component" value="Unassembled WGS sequence"/>
</dbReference>
<evidence type="ECO:0000313" key="2">
    <source>
        <dbReference type="EMBL" id="ODQ44621.1"/>
    </source>
</evidence>
<protein>
    <submittedName>
        <fullName evidence="2">Uncharacterized protein</fullName>
    </submittedName>
</protein>
<dbReference type="RefSeq" id="XP_019015734.1">
    <property type="nucleotide sequence ID" value="XM_019164740.1"/>
</dbReference>
<evidence type="ECO:0000313" key="3">
    <source>
        <dbReference type="Proteomes" id="UP000094455"/>
    </source>
</evidence>
<dbReference type="GeneID" id="30181427"/>
<organism evidence="2 3">
    <name type="scientific">Pichia membranifaciens NRRL Y-2026</name>
    <dbReference type="NCBI Taxonomy" id="763406"/>
    <lineage>
        <taxon>Eukaryota</taxon>
        <taxon>Fungi</taxon>
        <taxon>Dikarya</taxon>
        <taxon>Ascomycota</taxon>
        <taxon>Saccharomycotina</taxon>
        <taxon>Pichiomycetes</taxon>
        <taxon>Pichiales</taxon>
        <taxon>Pichiaceae</taxon>
        <taxon>Pichia</taxon>
    </lineage>
</organism>
<dbReference type="EMBL" id="KV454006">
    <property type="protein sequence ID" value="ODQ44621.1"/>
    <property type="molecule type" value="Genomic_DNA"/>
</dbReference>
<dbReference type="AlphaFoldDB" id="A0A1E3NER8"/>
<feature type="compositionally biased region" description="Acidic residues" evidence="1">
    <location>
        <begin position="261"/>
        <end position="273"/>
    </location>
</feature>
<feature type="compositionally biased region" description="Polar residues" evidence="1">
    <location>
        <begin position="1"/>
        <end position="17"/>
    </location>
</feature>
<dbReference type="OrthoDB" id="3995028at2759"/>
<evidence type="ECO:0000256" key="1">
    <source>
        <dbReference type="SAM" id="MobiDB-lite"/>
    </source>
</evidence>
<proteinExistence type="predicted"/>
<reference evidence="2 3" key="1">
    <citation type="journal article" date="2016" name="Proc. Natl. Acad. Sci. U.S.A.">
        <title>Comparative genomics of biotechnologically important yeasts.</title>
        <authorList>
            <person name="Riley R."/>
            <person name="Haridas S."/>
            <person name="Wolfe K.H."/>
            <person name="Lopes M.R."/>
            <person name="Hittinger C.T."/>
            <person name="Goeker M."/>
            <person name="Salamov A.A."/>
            <person name="Wisecaver J.H."/>
            <person name="Long T.M."/>
            <person name="Calvey C.H."/>
            <person name="Aerts A.L."/>
            <person name="Barry K.W."/>
            <person name="Choi C."/>
            <person name="Clum A."/>
            <person name="Coughlan A.Y."/>
            <person name="Deshpande S."/>
            <person name="Douglass A.P."/>
            <person name="Hanson S.J."/>
            <person name="Klenk H.-P."/>
            <person name="LaButti K.M."/>
            <person name="Lapidus A."/>
            <person name="Lindquist E.A."/>
            <person name="Lipzen A.M."/>
            <person name="Meier-Kolthoff J.P."/>
            <person name="Ohm R.A."/>
            <person name="Otillar R.P."/>
            <person name="Pangilinan J.L."/>
            <person name="Peng Y."/>
            <person name="Rokas A."/>
            <person name="Rosa C.A."/>
            <person name="Scheuner C."/>
            <person name="Sibirny A.A."/>
            <person name="Slot J.C."/>
            <person name="Stielow J.B."/>
            <person name="Sun H."/>
            <person name="Kurtzman C.P."/>
            <person name="Blackwell M."/>
            <person name="Grigoriev I.V."/>
            <person name="Jeffries T.W."/>
        </authorList>
    </citation>
    <scope>NUCLEOTIDE SEQUENCE [LARGE SCALE GENOMIC DNA]</scope>
    <source>
        <strain evidence="2 3">NRRL Y-2026</strain>
    </source>
</reference>
<accession>A0A1E3NER8</accession>
<feature type="region of interest" description="Disordered" evidence="1">
    <location>
        <begin position="251"/>
        <end position="273"/>
    </location>
</feature>
<sequence length="484" mass="53864">MLTDISNLKVHNSASTRSGEELHQHIHPAALRPLRIVNRRASGNSTNENMMSMGRGYPKAVGSYGSGSGSNNCARNTGCSSYTSSNKMLETPNYKFPRIYEHETDILFPFYTCRFDTDQRTMKMNEMKVDFTADVSIHKNITKKYSKPIEVNTLEPKRLFMKNATQQTAASSNIFFRCNTTTSNDDPIMNCFVHMKRENQLRFGDFVLTIGKDGSVSSIQTPEEKEGDAFLLGRGSAKEQDFNDEVLYASDEGEGSRLENSDLDLTESEESDVELDLELELREGADDGDEELMEGNSSIINSSLISQGVPPCSMNNMPNGLLTNNKKHMPATAHITLSPVKRVMANHPHNVVSPSSPQKQDLLFRTLKNKNSPVKALKSQRSGVNLTQVSKPKKNKHTNYAKWDNSMTISAKAIMKMVDDSLVSSDTELYNHSHSFVAMRSFSKGNQAHAKEDGLNINAADLIGALSGEMDSPLTRRMKELKLQ</sequence>